<comment type="subcellular location">
    <subcellularLocation>
        <location evidence="1">Membrane</location>
        <topology evidence="1">Multi-pass membrane protein</topology>
    </subcellularLocation>
</comment>
<feature type="transmembrane region" description="Helical" evidence="6">
    <location>
        <begin position="190"/>
        <end position="212"/>
    </location>
</feature>
<evidence type="ECO:0000256" key="1">
    <source>
        <dbReference type="ARBA" id="ARBA00004141"/>
    </source>
</evidence>
<dbReference type="AlphaFoldDB" id="A0A0H3YKK1"/>
<feature type="transmembrane region" description="Helical" evidence="6">
    <location>
        <begin position="126"/>
        <end position="144"/>
    </location>
</feature>
<dbReference type="EMBL" id="KT163748">
    <property type="protein sequence ID" value="AKN21698.1"/>
    <property type="molecule type" value="mRNA"/>
</dbReference>
<dbReference type="Pfam" id="PF01554">
    <property type="entry name" value="MatE"/>
    <property type="match status" value="3"/>
</dbReference>
<keyword evidence="3 6" id="KW-0812">Transmembrane</keyword>
<keyword evidence="4 6" id="KW-1133">Transmembrane helix</keyword>
<evidence type="ECO:0000256" key="4">
    <source>
        <dbReference type="ARBA" id="ARBA00022989"/>
    </source>
</evidence>
<feature type="transmembrane region" description="Helical" evidence="6">
    <location>
        <begin position="596"/>
        <end position="615"/>
    </location>
</feature>
<reference evidence="7" key="1">
    <citation type="journal article" date="2015" name="Elife">
        <title>Stem cells and fluid flow drive cyst formation in an invertebrate excretory organ.</title>
        <authorList>
            <person name="Thi-Kim Vu H."/>
            <person name="Rink J.C."/>
            <person name="McKinney S.A."/>
            <person name="McClain M."/>
            <person name="Lakshmanaperumal N."/>
            <person name="Alexander R."/>
            <person name="Sanchez Alvarado A."/>
        </authorList>
    </citation>
    <scope>NUCLEOTIDE SEQUENCE</scope>
</reference>
<evidence type="ECO:0000256" key="3">
    <source>
        <dbReference type="ARBA" id="ARBA00022692"/>
    </source>
</evidence>
<dbReference type="PANTHER" id="PTHR11206">
    <property type="entry name" value="MULTIDRUG RESISTANCE PROTEIN"/>
    <property type="match status" value="1"/>
</dbReference>
<dbReference type="GO" id="GO:0015297">
    <property type="term" value="F:antiporter activity"/>
    <property type="evidence" value="ECO:0007669"/>
    <property type="project" value="InterPro"/>
</dbReference>
<feature type="transmembrane region" description="Helical" evidence="6">
    <location>
        <begin position="156"/>
        <end position="178"/>
    </location>
</feature>
<feature type="transmembrane region" description="Helical" evidence="6">
    <location>
        <begin position="438"/>
        <end position="460"/>
    </location>
</feature>
<dbReference type="GO" id="GO:1990961">
    <property type="term" value="P:xenobiotic detoxification by transmembrane export across the plasma membrane"/>
    <property type="evidence" value="ECO:0007669"/>
    <property type="project" value="InterPro"/>
</dbReference>
<dbReference type="CDD" id="cd13132">
    <property type="entry name" value="MATE_eukaryotic"/>
    <property type="match status" value="1"/>
</dbReference>
<dbReference type="InterPro" id="IPR045069">
    <property type="entry name" value="MATE_euk"/>
</dbReference>
<evidence type="ECO:0000256" key="2">
    <source>
        <dbReference type="ARBA" id="ARBA00010199"/>
    </source>
</evidence>
<organism evidence="7">
    <name type="scientific">Schmidtea mediterranea</name>
    <name type="common">Freshwater planarian flatworm</name>
    <dbReference type="NCBI Taxonomy" id="79327"/>
    <lineage>
        <taxon>Eukaryota</taxon>
        <taxon>Metazoa</taxon>
        <taxon>Spiralia</taxon>
        <taxon>Lophotrochozoa</taxon>
        <taxon>Platyhelminthes</taxon>
        <taxon>Rhabditophora</taxon>
        <taxon>Seriata</taxon>
        <taxon>Tricladida</taxon>
        <taxon>Continenticola</taxon>
        <taxon>Geoplanoidea</taxon>
        <taxon>Dugesiidae</taxon>
        <taxon>Schmidtea</taxon>
    </lineage>
</organism>
<feature type="transmembrane region" description="Helical" evidence="6">
    <location>
        <begin position="42"/>
        <end position="61"/>
    </location>
</feature>
<evidence type="ECO:0000256" key="6">
    <source>
        <dbReference type="RuleBase" id="RU004914"/>
    </source>
</evidence>
<gene>
    <name evidence="7" type="primary">slc47a-1</name>
</gene>
<accession>A0A0H3YKK1</accession>
<protein>
    <recommendedName>
        <fullName evidence="6">Multidrug and toxin extrusion protein</fullName>
    </recommendedName>
</protein>
<feature type="transmembrane region" description="Helical" evidence="6">
    <location>
        <begin position="305"/>
        <end position="323"/>
    </location>
</feature>
<dbReference type="GO" id="GO:0016020">
    <property type="term" value="C:membrane"/>
    <property type="evidence" value="ECO:0007669"/>
    <property type="project" value="UniProtKB-SubCell"/>
</dbReference>
<feature type="transmembrane region" description="Helical" evidence="6">
    <location>
        <begin position="264"/>
        <end position="285"/>
    </location>
</feature>
<feature type="transmembrane region" description="Helical" evidence="6">
    <location>
        <begin position="406"/>
        <end position="426"/>
    </location>
</feature>
<evidence type="ECO:0000256" key="5">
    <source>
        <dbReference type="ARBA" id="ARBA00023136"/>
    </source>
</evidence>
<name>A0A0H3YKK1_SCHMD</name>
<sequence length="648" mass="74050">MDNFPTVLSNSKEKSRTKLKLMKMFQSVCCLNFSLKDFKQEIFSLMSIFIPSVLTTFFRMLNPVISLIMCGHFSKYEFDVVSLANSIINIFGYSIDLGFSTSFNTLFAQIFGSEQKKKMGIILQRAVIVMTLIYMFLACFHLNMEPILISLKQDIGIAYLTAKYIILYLPGLFFDFQFMIISRYLQNQNIVYPMTISSFIGTVFNLILQYLAIHVYQFGFQSAAVCQAISSFVMFACELGYILISKVYMDTWNGFSLLNSFRDWKVIFLLGLPGIFLVGLEEWGFETGTVVAGTLSIIQLGAQSIAFQISTISFLISLGIYLATSTRIGQYVGSKDLRSIKRVIKVDSLFGGMNIWLLNFMINMKPPIIILVLICCVFCTVTLSFRQKICELFSNDPEIQEESTKLLIYISFYPFLDVFGAIFSGILCGCARQSVGAYAMIICYYVIGFPIGFILVYVFQTGIKGLINSFKAFCLFLGMWVGIMVALFVKALSTGLFVYYTNWDYVFNQSESNIEKIQLDETISDDINSDNSKNLSTTLDTVERLLKRFWKNKSFIKIPSESETENLINDEPELNASRKITIYQTQVNKNMLIKKFLFILLVITMFLFAIIIRVYSTMLWHFPCVIVLNETERFYQLISARVCNISSY</sequence>
<dbReference type="GO" id="GO:0042910">
    <property type="term" value="F:xenobiotic transmembrane transporter activity"/>
    <property type="evidence" value="ECO:0007669"/>
    <property type="project" value="InterPro"/>
</dbReference>
<dbReference type="InterPro" id="IPR002528">
    <property type="entry name" value="MATE_fam"/>
</dbReference>
<proteinExistence type="evidence at transcript level"/>
<dbReference type="NCBIfam" id="TIGR00797">
    <property type="entry name" value="matE"/>
    <property type="match status" value="1"/>
</dbReference>
<comment type="similarity">
    <text evidence="2 6">Belongs to the multi antimicrobial extrusion (MATE) (TC 2.A.66.1) family.</text>
</comment>
<feature type="transmembrane region" description="Helical" evidence="6">
    <location>
        <begin position="218"/>
        <end position="244"/>
    </location>
</feature>
<feature type="transmembrane region" description="Helical" evidence="6">
    <location>
        <begin position="472"/>
        <end position="500"/>
    </location>
</feature>
<feature type="transmembrane region" description="Helical" evidence="6">
    <location>
        <begin position="368"/>
        <end position="385"/>
    </location>
</feature>
<keyword evidence="5 6" id="KW-0472">Membrane</keyword>
<evidence type="ECO:0000313" key="7">
    <source>
        <dbReference type="EMBL" id="AKN21698.1"/>
    </source>
</evidence>